<dbReference type="Gene3D" id="1.10.287.950">
    <property type="entry name" value="Methyl-accepting chemotaxis protein"/>
    <property type="match status" value="1"/>
</dbReference>
<evidence type="ECO:0000313" key="3">
    <source>
        <dbReference type="Proteomes" id="UP000027456"/>
    </source>
</evidence>
<gene>
    <name evidence="2" type="ORF">V565_150340</name>
</gene>
<dbReference type="OrthoDB" id="376826at2759"/>
<dbReference type="SUPFAM" id="SSF58104">
    <property type="entry name" value="Methyl-accepting chemotaxis protein (MCP) signaling domain"/>
    <property type="match status" value="1"/>
</dbReference>
<organism evidence="2 3">
    <name type="scientific">Rhizoctonia solani 123E</name>
    <dbReference type="NCBI Taxonomy" id="1423351"/>
    <lineage>
        <taxon>Eukaryota</taxon>
        <taxon>Fungi</taxon>
        <taxon>Dikarya</taxon>
        <taxon>Basidiomycota</taxon>
        <taxon>Agaricomycotina</taxon>
        <taxon>Agaricomycetes</taxon>
        <taxon>Cantharellales</taxon>
        <taxon>Ceratobasidiaceae</taxon>
        <taxon>Rhizoctonia</taxon>
    </lineage>
</organism>
<feature type="region of interest" description="Disordered" evidence="1">
    <location>
        <begin position="160"/>
        <end position="179"/>
    </location>
</feature>
<reference evidence="2 3" key="1">
    <citation type="submission" date="2013-12" db="EMBL/GenBank/DDBJ databases">
        <authorList>
            <person name="Cubeta M."/>
            <person name="Pakala S."/>
            <person name="Fedorova N."/>
            <person name="Thomas E."/>
            <person name="Dean R."/>
            <person name="Jabaji S."/>
            <person name="Neate S."/>
            <person name="Toda T."/>
            <person name="Tavantzis S."/>
            <person name="Vilgalys R."/>
            <person name="Bharathan N."/>
            <person name="Pakala S."/>
            <person name="Losada L.S."/>
            <person name="Zafar N."/>
            <person name="Nierman W."/>
        </authorList>
    </citation>
    <scope>NUCLEOTIDE SEQUENCE [LARGE SCALE GENOMIC DNA]</scope>
    <source>
        <strain evidence="2 3">123E</strain>
    </source>
</reference>
<dbReference type="EMBL" id="AZST01000700">
    <property type="protein sequence ID" value="KEP47588.1"/>
    <property type="molecule type" value="Genomic_DNA"/>
</dbReference>
<accession>A0A074RSB3</accession>
<protein>
    <submittedName>
        <fullName evidence="2">Putative laminin domain protein</fullName>
    </submittedName>
</protein>
<feature type="compositionally biased region" description="Polar residues" evidence="1">
    <location>
        <begin position="160"/>
        <end position="178"/>
    </location>
</feature>
<proteinExistence type="predicted"/>
<evidence type="ECO:0000256" key="1">
    <source>
        <dbReference type="SAM" id="MobiDB-lite"/>
    </source>
</evidence>
<dbReference type="Proteomes" id="UP000027456">
    <property type="component" value="Unassembled WGS sequence"/>
</dbReference>
<evidence type="ECO:0000313" key="2">
    <source>
        <dbReference type="EMBL" id="KEP47588.1"/>
    </source>
</evidence>
<dbReference type="HOGENOM" id="CLU_052075_1_1_1"/>
<comment type="caution">
    <text evidence="2">The sequence shown here is derived from an EMBL/GenBank/DDBJ whole genome shotgun (WGS) entry which is preliminary data.</text>
</comment>
<name>A0A074RSB3_9AGAM</name>
<sequence length="432" mass="48251">MTSHPNGQLFTPPELPSYLKNVYDLKPVVDVPSDDEVVGILAVIRVANQVVDVQDMGDPILLARLSEHLFNVQMAKYRSKYLGIFPEDAIFKPPALPAHLSVYLTPVTGAPSEDEIIQVQSAIRSYQKYGSSPSMFDPRLDMELSQHLFDIQMARYTQRARQSHTSSSMSYELPTSNPARKVQRSADVAEELHAATNNAGSGSIVVDSNQLVHVLQDAGICNAIEQSNRLAEQANQLAKRSNQLIERSNQIAERSNQLVEQSGQPGGQSNKLFKKFNELFERFNEHLEESNNLAEESTKPTERLGDALENINRVLVKIQHAIIRNHRGNTKNALDCLVNERGEVPCISDAVGGWDLKSLSEERDNGTTKRIPILINDEEHNLRFPDHMLGDFLCFYGIGEELCKRGTDNQLKTGMAGAARERLRTYWASCLG</sequence>
<keyword evidence="3" id="KW-1185">Reference proteome</keyword>
<dbReference type="AlphaFoldDB" id="A0A074RSB3"/>